<dbReference type="HOGENOM" id="CLU_232601_0_0_3"/>
<evidence type="ECO:0000256" key="2">
    <source>
        <dbReference type="SAM" id="SignalP"/>
    </source>
</evidence>
<proteinExistence type="predicted"/>
<organism evidence="4 5">
    <name type="scientific">Oscillatoria acuminata PCC 6304</name>
    <dbReference type="NCBI Taxonomy" id="56110"/>
    <lineage>
        <taxon>Bacteria</taxon>
        <taxon>Bacillati</taxon>
        <taxon>Cyanobacteriota</taxon>
        <taxon>Cyanophyceae</taxon>
        <taxon>Oscillatoriophycideae</taxon>
        <taxon>Oscillatoriales</taxon>
        <taxon>Oscillatoriaceae</taxon>
        <taxon>Oscillatoria</taxon>
    </lineage>
</organism>
<feature type="region of interest" description="Disordered" evidence="1">
    <location>
        <begin position="1994"/>
        <end position="2058"/>
    </location>
</feature>
<feature type="signal peptide" evidence="2">
    <location>
        <begin position="1"/>
        <end position="28"/>
    </location>
</feature>
<dbReference type="InterPro" id="IPR012334">
    <property type="entry name" value="Pectin_lyas_fold"/>
</dbReference>
<feature type="chain" id="PRO_5003936683" evidence="2">
    <location>
        <begin position="29"/>
        <end position="2085"/>
    </location>
</feature>
<dbReference type="PATRIC" id="fig|56110.3.peg.4740"/>
<evidence type="ECO:0000259" key="3">
    <source>
        <dbReference type="SMART" id="SM00912"/>
    </source>
</evidence>
<sequence length="2085" mass="209295">MKLDGITFQWLVIFSLLGSLSPVNPASAQPITPAADGTNTVVTPEGDRLDISGGSLSQDGANLFHSFQQFGLSQGQIANFLSNPEIRNILGRVVGGDASYINGLIHITGGNSNLFLMNPAGILFGANAQLNVMGDFTATTATGIGLGESWFNGVGDNNYAALVGTPSAFNFSVSQPGSIVNLGDLSLQPGQNLTLLGGNVLNSGTLSSSGGTITLAAVPGESLVRISQAGHLLSLEVRSPESTPTSLMPVSLPELLTGGGTTHANQVQVNPDGTVALTSSGPAVPIAGGTAIASGTLDVSGETGGTVQVLGENVGAIAAEINASGIQEGGTILLGGEYQGQGPIPNALYTFVSGDSTIKADAGTVGDGGRVILWADDTTRFYGNITARGGAEGGDGGFVEVSGKQDLIFRGIADLSATNGNLGTLLLDPENIIIVNGSDGADDYTFSEDGELWSSSSGDATISEEALENQTGNIYLTATNDITVENLTDNELSLKPKGGEVQLIADSDGDGTGSFSMHPSDTLSIQGGNLQISAAEISISNIELLTYEELLPCTYYCNYYDYNNYDGSNGYDSPQGYYQVHTPSNLDLYATGDILINTISTPDHNSGTVYIQSQQGMVEVGSILNSSSTFNLQGKTAVTTGEIHASSLSITSASGPVTVDGNITSRNGTTITAQSDIRTADIGSVNNRIFLTSNNGTITVGTLDTSSDWVPGKDIELRAAGNITTSALRTFSTANSTTYGSGGTISLTSTLGAIATREINTSSANQTAGNVTLRARNNIGTNNITTVGQTGGGSIVLNSSAGELNFGWLDSHSDGGRGGNINLFAAQGEIWTTVLRSYGYTQGGSIQITSNNGPTTLYENVYTHSVNGQGGNLTVTAEGDIISYYDIRTAGKTGSGDISLTSTSGAIDIIDTSSIQSYSETGTSGNVTLSALGNITTAEILSYGSIAGGDISITSNNGTINTTAGNIQAFSQEIGGNITLSALGEVKTGNIYAAAHESGGTVQITSQAGAIDTRAGEIRTNSKHGVGGSITLDASGDVLTSYIQASGQTGGGDVTLTSRTGAIDTSSNSIVATSEEGAGGDVTLTAEGDIETYDILAGAEGQGGNITLTSESGVIDASNAVLGSVSVSNNGGNVTLQADRNIYTNSIQTHTEGDATKRGGDIRITSTSGAIDTTGGGNLIVPEPQISLDASIAEIANTFSTEKANLNAYAANGTGGNITLSAPNGLTLGHLSSFGPANSGSVSVTSLLGDITTQVIFSVSENGTGGNITLNAPQGDITTSHLASYAAQQGGTINLTSGGRFNIGGATINSYATTGAAGDVTIALQESLTLGGDSNRSAIRSEGYTSGGKITVTSDTGAIAANGSLDSFSSEGTAGNVILSGNGDITPNGIRSEGAQQGGSITLESTTGTIDTRNGGLNSYSNAGTAGDVNLTASGDVSTSTIRSEGYTQGGKITITSDSGAIATDGPLNSFSQTGTAGTVNLSALQNNITASNIRSEGQQGGGSITIHTGGTLDLSAATLNSYSSTGTAGDVTLTAEQNINLGGDESNSAIRSEGYTQGGKITITSDSGAIATGGSLDSFSSQGTAGNVTLSADGDITPNGIRSEGTQQGGSITLESITGNLDTRNGGLNSYSSAGTAGDVNLTASGDVTTSTIRSEGYTQGGNIGINSNSGAIATTDSLNSFSETGTAGTVNLSANQNITTNGIRSEGSQQGGNITLESATGGVDASGGNLDSYSSDGNAGQITVTAEGDIQTGFIRSFTLDDSSTSLGGEIRLTSRSGAIDTTAGDLSGEAEIALDADVSSPEVANAFQHDQANINAYSANGTAGNITLNANNQITTRHISSYAGEGSGNVTLGNSIGDITTGVIFSSTRNGNGGAIAIQAPDGNININHIATYSTNGTGGEVNLSASGSVTLNNIASFGNLESGDVTITSDASTITTGAIQTLAPSGTSGNITLNTFSTSGNIQTAQLRSSGAEGAGDITVIAEDGSVLSGDIESTSENGDSGDITVEGSGDVETGDIQSEGGQNSGDITVNSSEGSATTGNVETIAHNGDSGNIAVNAEKDVLTGDIRSEASQNSGNIRCQ</sequence>
<gene>
    <name evidence="4" type="ORF">Oscil6304_3931</name>
</gene>
<dbReference type="InterPro" id="IPR011050">
    <property type="entry name" value="Pectin_lyase_fold/virulence"/>
</dbReference>
<dbReference type="RefSeq" id="WP_015150100.1">
    <property type="nucleotide sequence ID" value="NC_019693.1"/>
</dbReference>
<dbReference type="SUPFAM" id="SSF51126">
    <property type="entry name" value="Pectin lyase-like"/>
    <property type="match status" value="1"/>
</dbReference>
<dbReference type="STRING" id="56110.Oscil6304_3931"/>
<reference evidence="4 5" key="1">
    <citation type="submission" date="2012-06" db="EMBL/GenBank/DDBJ databases">
        <title>Finished chromosome of genome of Oscillatoria acuminata PCC 6304.</title>
        <authorList>
            <consortium name="US DOE Joint Genome Institute"/>
            <person name="Gugger M."/>
            <person name="Coursin T."/>
            <person name="Rippka R."/>
            <person name="Tandeau De Marsac N."/>
            <person name="Huntemann M."/>
            <person name="Wei C.-L."/>
            <person name="Han J."/>
            <person name="Detter J.C."/>
            <person name="Han C."/>
            <person name="Tapia R."/>
            <person name="Davenport K."/>
            <person name="Daligault H."/>
            <person name="Erkkila T."/>
            <person name="Gu W."/>
            <person name="Munk A.C.C."/>
            <person name="Teshima H."/>
            <person name="Xu Y."/>
            <person name="Chain P."/>
            <person name="Chen A."/>
            <person name="Krypides N."/>
            <person name="Mavromatis K."/>
            <person name="Markowitz V."/>
            <person name="Szeto E."/>
            <person name="Ivanova N."/>
            <person name="Mikhailova N."/>
            <person name="Ovchinnikova G."/>
            <person name="Pagani I."/>
            <person name="Pati A."/>
            <person name="Goodwin L."/>
            <person name="Peters L."/>
            <person name="Pitluck S."/>
            <person name="Woyke T."/>
            <person name="Kerfeld C."/>
        </authorList>
    </citation>
    <scope>NUCLEOTIDE SEQUENCE [LARGE SCALE GENOMIC DNA]</scope>
    <source>
        <strain evidence="4 5">PCC 6304</strain>
    </source>
</reference>
<dbReference type="OrthoDB" id="433405at2"/>
<feature type="compositionally biased region" description="Polar residues" evidence="1">
    <location>
        <begin position="2020"/>
        <end position="2046"/>
    </location>
</feature>
<keyword evidence="2" id="KW-0732">Signal</keyword>
<dbReference type="eggNOG" id="COG3210">
    <property type="taxonomic scope" value="Bacteria"/>
</dbReference>
<evidence type="ECO:0000313" key="5">
    <source>
        <dbReference type="Proteomes" id="UP000010367"/>
    </source>
</evidence>
<dbReference type="InterPro" id="IPR008638">
    <property type="entry name" value="FhaB/CdiA-like_TPS"/>
</dbReference>
<dbReference type="KEGG" id="oac:Oscil6304_3931"/>
<protein>
    <submittedName>
        <fullName evidence="4">Filamentous hemagglutinin family N-terminal domain protein</fullName>
    </submittedName>
</protein>
<accession>K9TLQ8</accession>
<name>K9TLQ8_9CYAN</name>
<dbReference type="Proteomes" id="UP000010367">
    <property type="component" value="Chromosome"/>
</dbReference>
<keyword evidence="5" id="KW-1185">Reference proteome</keyword>
<dbReference type="NCBIfam" id="TIGR01901">
    <property type="entry name" value="adhes_NPXG"/>
    <property type="match status" value="1"/>
</dbReference>
<dbReference type="Gene3D" id="2.160.20.10">
    <property type="entry name" value="Single-stranded right-handed beta-helix, Pectin lyase-like"/>
    <property type="match status" value="3"/>
</dbReference>
<dbReference type="Pfam" id="PF05860">
    <property type="entry name" value="TPS"/>
    <property type="match status" value="1"/>
</dbReference>
<dbReference type="SMART" id="SM00912">
    <property type="entry name" value="Haemagg_act"/>
    <property type="match status" value="1"/>
</dbReference>
<dbReference type="InParanoid" id="K9TLQ8"/>
<evidence type="ECO:0000256" key="1">
    <source>
        <dbReference type="SAM" id="MobiDB-lite"/>
    </source>
</evidence>
<dbReference type="EMBL" id="CP003607">
    <property type="protein sequence ID" value="AFY83475.1"/>
    <property type="molecule type" value="Genomic_DNA"/>
</dbReference>
<evidence type="ECO:0000313" key="4">
    <source>
        <dbReference type="EMBL" id="AFY83475.1"/>
    </source>
</evidence>
<feature type="domain" description="Filamentous haemagglutinin FhaB/tRNA nuclease CdiA-like TPS" evidence="3">
    <location>
        <begin position="33"/>
        <end position="147"/>
    </location>
</feature>